<geneLocation type="plasmid" evidence="2 3">
    <name>pHTUR01</name>
</geneLocation>
<evidence type="ECO:0000313" key="2">
    <source>
        <dbReference type="EMBL" id="ADB62877.1"/>
    </source>
</evidence>
<keyword evidence="2" id="KW-0614">Plasmid</keyword>
<proteinExistence type="predicted"/>
<name>D2S0I0_HALTV</name>
<keyword evidence="3" id="KW-1185">Reference proteome</keyword>
<evidence type="ECO:0000313" key="3">
    <source>
        <dbReference type="Proteomes" id="UP000001903"/>
    </source>
</evidence>
<reference evidence="2 3" key="1">
    <citation type="journal article" date="2010" name="Stand. Genomic Sci.">
        <title>Complete genome sequence of Haloterrigena turkmenica type strain (4k).</title>
        <authorList>
            <person name="Saunders E."/>
            <person name="Tindall B.J."/>
            <person name="Fahnrich R."/>
            <person name="Lapidus A."/>
            <person name="Copeland A."/>
            <person name="Del Rio T.G."/>
            <person name="Lucas S."/>
            <person name="Chen F."/>
            <person name="Tice H."/>
            <person name="Cheng J.F."/>
            <person name="Han C."/>
            <person name="Detter J.C."/>
            <person name="Bruce D."/>
            <person name="Goodwin L."/>
            <person name="Chain P."/>
            <person name="Pitluck S."/>
            <person name="Pati A."/>
            <person name="Ivanova N."/>
            <person name="Mavromatis K."/>
            <person name="Chen A."/>
            <person name="Palaniappan K."/>
            <person name="Land M."/>
            <person name="Hauser L."/>
            <person name="Chang Y.J."/>
            <person name="Jeffries C.D."/>
            <person name="Brettin T."/>
            <person name="Rohde M."/>
            <person name="Goker M."/>
            <person name="Bristow J."/>
            <person name="Eisen J.A."/>
            <person name="Markowitz V."/>
            <person name="Hugenholtz P."/>
            <person name="Klenk H.P."/>
            <person name="Kyrpides N.C."/>
        </authorList>
    </citation>
    <scope>NUCLEOTIDE SEQUENCE [LARGE SCALE GENOMIC DNA]</scope>
    <source>
        <strain evidence="3">ATCC 51198 / DSM 5511 / JCM 9101 / NCIMB 13204 / VKM B-1734 / 4k</strain>
    </source>
</reference>
<dbReference type="HOGENOM" id="CLU_3194431_0_0_2"/>
<sequence length="45" mass="4675">MEAVAALCGCRALPEVLLVDPDAATRTIPRPRPTALAPDTTDDGN</sequence>
<dbReference type="Proteomes" id="UP000001903">
    <property type="component" value="Plasmid pHTUR01"/>
</dbReference>
<dbReference type="AlphaFoldDB" id="D2S0I0"/>
<dbReference type="KEGG" id="htu:Htur_4035"/>
<feature type="region of interest" description="Disordered" evidence="1">
    <location>
        <begin position="24"/>
        <end position="45"/>
    </location>
</feature>
<accession>D2S0I0</accession>
<dbReference type="EMBL" id="CP001861">
    <property type="protein sequence ID" value="ADB62877.1"/>
    <property type="molecule type" value="Genomic_DNA"/>
</dbReference>
<gene>
    <name evidence="2" type="ordered locus">Htur_4035</name>
</gene>
<protein>
    <submittedName>
        <fullName evidence="2">Uncharacterized protein</fullName>
    </submittedName>
</protein>
<organism evidence="2 3">
    <name type="scientific">Haloterrigena turkmenica (strain ATCC 51198 / DSM 5511 / JCM 9101 / NCIMB 13204 / VKM B-1734 / 4k)</name>
    <name type="common">Halococcus turkmenicus</name>
    <dbReference type="NCBI Taxonomy" id="543526"/>
    <lineage>
        <taxon>Archaea</taxon>
        <taxon>Methanobacteriati</taxon>
        <taxon>Methanobacteriota</taxon>
        <taxon>Stenosarchaea group</taxon>
        <taxon>Halobacteria</taxon>
        <taxon>Halobacteriales</taxon>
        <taxon>Natrialbaceae</taxon>
        <taxon>Haloterrigena</taxon>
    </lineage>
</organism>
<evidence type="ECO:0000256" key="1">
    <source>
        <dbReference type="SAM" id="MobiDB-lite"/>
    </source>
</evidence>